<organism evidence="5 6">
    <name type="scientific">Vogesella amnigena</name>
    <dbReference type="NCBI Taxonomy" id="1507449"/>
    <lineage>
        <taxon>Bacteria</taxon>
        <taxon>Pseudomonadati</taxon>
        <taxon>Pseudomonadota</taxon>
        <taxon>Betaproteobacteria</taxon>
        <taxon>Neisseriales</taxon>
        <taxon>Chromobacteriaceae</taxon>
        <taxon>Vogesella</taxon>
    </lineage>
</organism>
<comment type="function">
    <text evidence="3">Purine nucleoside phosphorylase which is highly specific for 6-oxopurine nucleosides. Cleaves guanosine or inosine to respective bases and sugar-1-phosphate molecules. Involved in purine salvage.</text>
</comment>
<dbReference type="RefSeq" id="WP_390277243.1">
    <property type="nucleotide sequence ID" value="NZ_JBHRYH010000011.1"/>
</dbReference>
<comment type="catalytic activity">
    <reaction evidence="3">
        <text>a purine D-ribonucleoside + phosphate = a purine nucleobase + alpha-D-ribose 1-phosphate</text>
        <dbReference type="Rhea" id="RHEA:19805"/>
        <dbReference type="ChEBI" id="CHEBI:26386"/>
        <dbReference type="ChEBI" id="CHEBI:43474"/>
        <dbReference type="ChEBI" id="CHEBI:57720"/>
        <dbReference type="ChEBI" id="CHEBI:142355"/>
        <dbReference type="EC" id="2.4.2.1"/>
    </reaction>
</comment>
<dbReference type="NCBIfam" id="NF006599">
    <property type="entry name" value="PRK09136.1"/>
    <property type="match status" value="1"/>
</dbReference>
<dbReference type="Pfam" id="PF01048">
    <property type="entry name" value="PNP_UDP_1"/>
    <property type="match status" value="1"/>
</dbReference>
<sequence>MLAIIGGSRLAQLPILQVTHRQIVRTPFGDPSCALTFGRIGSQNVVFMARHGYGNSIAPHEINYRANIWALHSVGAKKVLAIGSVGGIRPDMAPGMLVVPDNIIDYTWGRKHTFYEGPDRPLVRVDFTHPYDAELRQVVLAAAQAGQVPCIDGGVYAVTQGPRLETAAEILRLQRDGADMVGMTGMPEAALAREMGLQYLHVCHIANWAAGKGSSREHILFADDALADGMAKVQALLAALSGDAAGTDS</sequence>
<comment type="caution">
    <text evidence="5">The sequence shown here is derived from an EMBL/GenBank/DDBJ whole genome shotgun (WGS) entry which is preliminary data.</text>
</comment>
<protein>
    <recommendedName>
        <fullName evidence="3">Probable 6-oxopurine nucleoside phosphorylase</fullName>
        <ecNumber evidence="3">2.4.2.1</ecNumber>
    </recommendedName>
    <alternativeName>
        <fullName evidence="3">Purine nucleoside phosphorylase</fullName>
        <shortName evidence="3">PNP</shortName>
    </alternativeName>
</protein>
<evidence type="ECO:0000256" key="1">
    <source>
        <dbReference type="ARBA" id="ARBA00022676"/>
    </source>
</evidence>
<evidence type="ECO:0000313" key="5">
    <source>
        <dbReference type="EMBL" id="MFC3625590.1"/>
    </source>
</evidence>
<keyword evidence="6" id="KW-1185">Reference proteome</keyword>
<feature type="binding site" evidence="3">
    <location>
        <position position="8"/>
    </location>
    <ligand>
        <name>phosphate</name>
        <dbReference type="ChEBI" id="CHEBI:43474"/>
    </ligand>
</feature>
<keyword evidence="2 3" id="KW-0808">Transferase</keyword>
<dbReference type="InterPro" id="IPR035994">
    <property type="entry name" value="Nucleoside_phosphorylase_sf"/>
</dbReference>
<feature type="binding site" evidence="3">
    <location>
        <begin position="50"/>
        <end position="51"/>
    </location>
    <ligand>
        <name>phosphate</name>
        <dbReference type="ChEBI" id="CHEBI:43474"/>
    </ligand>
</feature>
<comment type="pathway">
    <text evidence="3">Purine metabolism; purine nucleoside salvage.</text>
</comment>
<dbReference type="InterPro" id="IPR010044">
    <property type="entry name" value="MTAP"/>
</dbReference>
<feature type="binding site" evidence="3">
    <location>
        <position position="183"/>
    </location>
    <ligand>
        <name>substrate</name>
    </ligand>
</feature>
<dbReference type="InterPro" id="IPR000845">
    <property type="entry name" value="Nucleoside_phosphorylase_d"/>
</dbReference>
<comment type="similarity">
    <text evidence="3">Belongs to the PNP/MTAP phosphorylase family. MTAP subfamily.</text>
</comment>
<evidence type="ECO:0000256" key="2">
    <source>
        <dbReference type="ARBA" id="ARBA00022679"/>
    </source>
</evidence>
<name>A0ABV7TS57_9NEIS</name>
<feature type="site" description="Important for substrate specificity" evidence="3">
    <location>
        <position position="165"/>
    </location>
</feature>
<accession>A0ABV7TS57</accession>
<feature type="domain" description="Nucleoside phosphorylase" evidence="4">
    <location>
        <begin position="3"/>
        <end position="238"/>
    </location>
</feature>
<dbReference type="PANTHER" id="PTHR42679:SF2">
    <property type="entry name" value="S-METHYL-5'-THIOADENOSINE PHOSPHORYLASE"/>
    <property type="match status" value="1"/>
</dbReference>
<reference evidence="6" key="1">
    <citation type="journal article" date="2019" name="Int. J. Syst. Evol. Microbiol.">
        <title>The Global Catalogue of Microorganisms (GCM) 10K type strain sequencing project: providing services to taxonomists for standard genome sequencing and annotation.</title>
        <authorList>
            <consortium name="The Broad Institute Genomics Platform"/>
            <consortium name="The Broad Institute Genome Sequencing Center for Infectious Disease"/>
            <person name="Wu L."/>
            <person name="Ma J."/>
        </authorList>
    </citation>
    <scope>NUCLEOTIDE SEQUENCE [LARGE SCALE GENOMIC DNA]</scope>
    <source>
        <strain evidence="6">KCTC 42195</strain>
    </source>
</reference>
<evidence type="ECO:0000313" key="6">
    <source>
        <dbReference type="Proteomes" id="UP001595636"/>
    </source>
</evidence>
<comment type="miscellaneous">
    <text evidence="3">Although this enzyme belongs to the family of MTA phosphorylases based on sequence homology, it has been shown that conserved amino acid substitutions in the substrate binding pocket convert the substrate specificity of this enzyme from 6-aminopurines to 6-oxopurines.</text>
</comment>
<gene>
    <name evidence="5" type="ORF">ACFOKJ_05430</name>
</gene>
<dbReference type="EC" id="2.4.2.1" evidence="3"/>
<dbReference type="CDD" id="cd09010">
    <property type="entry name" value="MTAP_SsMTAPII_like_MTIP"/>
    <property type="match status" value="1"/>
</dbReference>
<comment type="subunit">
    <text evidence="3">Homohexamer. Dimer of a homotrimer.</text>
</comment>
<keyword evidence="3" id="KW-0660">Purine salvage</keyword>
<proteinExistence type="inferred from homology"/>
<feature type="site" description="Important for substrate specificity" evidence="3">
    <location>
        <position position="215"/>
    </location>
</feature>
<dbReference type="Gene3D" id="3.40.50.1580">
    <property type="entry name" value="Nucleoside phosphorylase domain"/>
    <property type="match status" value="1"/>
</dbReference>
<dbReference type="GO" id="GO:0016757">
    <property type="term" value="F:glycosyltransferase activity"/>
    <property type="evidence" value="ECO:0007669"/>
    <property type="project" value="UniProtKB-KW"/>
</dbReference>
<dbReference type="PANTHER" id="PTHR42679">
    <property type="entry name" value="S-METHYL-5'-THIOADENOSINE PHOSPHORYLASE"/>
    <property type="match status" value="1"/>
</dbReference>
<feature type="binding site" evidence="3">
    <location>
        <begin position="207"/>
        <end position="209"/>
    </location>
    <ligand>
        <name>substrate</name>
    </ligand>
</feature>
<evidence type="ECO:0000259" key="4">
    <source>
        <dbReference type="Pfam" id="PF01048"/>
    </source>
</evidence>
<dbReference type="SUPFAM" id="SSF53167">
    <property type="entry name" value="Purine and uridine phosphorylases"/>
    <property type="match status" value="1"/>
</dbReference>
<keyword evidence="1 3" id="KW-0328">Glycosyltransferase</keyword>
<comment type="caution">
    <text evidence="3">Lacks conserved residue(s) required for the propagation of feature annotation.</text>
</comment>
<evidence type="ECO:0000256" key="3">
    <source>
        <dbReference type="HAMAP-Rule" id="MF_01963"/>
    </source>
</evidence>
<dbReference type="HAMAP" id="MF_01963">
    <property type="entry name" value="MTAP"/>
    <property type="match status" value="1"/>
</dbReference>
<feature type="binding site" evidence="3">
    <location>
        <position position="184"/>
    </location>
    <ligand>
        <name>phosphate</name>
        <dbReference type="ChEBI" id="CHEBI:43474"/>
    </ligand>
</feature>
<dbReference type="Proteomes" id="UP001595636">
    <property type="component" value="Unassembled WGS sequence"/>
</dbReference>
<dbReference type="EMBL" id="JBHRYH010000011">
    <property type="protein sequence ID" value="MFC3625590.1"/>
    <property type="molecule type" value="Genomic_DNA"/>
</dbReference>